<feature type="domain" description="YbaK/aminoacyl-tRNA synthetase-associated" evidence="2">
    <location>
        <begin position="24"/>
        <end position="147"/>
    </location>
</feature>
<comment type="caution">
    <text evidence="3">The sequence shown here is derived from an EMBL/GenBank/DDBJ whole genome shotgun (WGS) entry which is preliminary data.</text>
</comment>
<dbReference type="InterPro" id="IPR040285">
    <property type="entry name" value="ProX/PRXD1"/>
</dbReference>
<evidence type="ECO:0000313" key="3">
    <source>
        <dbReference type="EMBL" id="HIU20669.1"/>
    </source>
</evidence>
<name>A0A9D1HQX3_9FIRM</name>
<dbReference type="InterPro" id="IPR007214">
    <property type="entry name" value="YbaK/aa-tRNA-synth-assoc-dom"/>
</dbReference>
<gene>
    <name evidence="3" type="ORF">IAD51_00285</name>
</gene>
<reference evidence="3" key="1">
    <citation type="submission" date="2020-10" db="EMBL/GenBank/DDBJ databases">
        <authorList>
            <person name="Gilroy R."/>
        </authorList>
    </citation>
    <scope>NUCLEOTIDE SEQUENCE</scope>
    <source>
        <strain evidence="3">1063</strain>
    </source>
</reference>
<dbReference type="Proteomes" id="UP000824088">
    <property type="component" value="Unassembled WGS sequence"/>
</dbReference>
<dbReference type="EMBL" id="DVMN01000004">
    <property type="protein sequence ID" value="HIU20669.1"/>
    <property type="molecule type" value="Genomic_DNA"/>
</dbReference>
<protein>
    <submittedName>
        <fullName evidence="3">Prolyl-tRNA synthetase associated domain-containing protein</fullName>
    </submittedName>
</protein>
<dbReference type="PANTHER" id="PTHR31423">
    <property type="entry name" value="YBAK DOMAIN-CONTAINING PROTEIN"/>
    <property type="match status" value="1"/>
</dbReference>
<dbReference type="PANTHER" id="PTHR31423:SF3">
    <property type="entry name" value="PROLYL-TRNA SYNTHETASE ASSOCIATED DOMAIN-CONTAINING PROTEIN 1-RELATED"/>
    <property type="match status" value="1"/>
</dbReference>
<accession>A0A9D1HQX3</accession>
<organism evidence="3 4">
    <name type="scientific">Candidatus Limadaptatus stercorigallinarum</name>
    <dbReference type="NCBI Taxonomy" id="2840845"/>
    <lineage>
        <taxon>Bacteria</taxon>
        <taxon>Bacillati</taxon>
        <taxon>Bacillota</taxon>
        <taxon>Clostridia</taxon>
        <taxon>Eubacteriales</taxon>
        <taxon>Candidatus Limadaptatus</taxon>
    </lineage>
</organism>
<dbReference type="AlphaFoldDB" id="A0A9D1HQX3"/>
<evidence type="ECO:0000259" key="2">
    <source>
        <dbReference type="Pfam" id="PF04073"/>
    </source>
</evidence>
<evidence type="ECO:0000256" key="1">
    <source>
        <dbReference type="ARBA" id="ARBA00010201"/>
    </source>
</evidence>
<dbReference type="Gene3D" id="3.90.960.10">
    <property type="entry name" value="YbaK/aminoacyl-tRNA synthetase-associated domain"/>
    <property type="match status" value="1"/>
</dbReference>
<comment type="similarity">
    <text evidence="1">Belongs to the PRORSD1 family.</text>
</comment>
<dbReference type="GO" id="GO:0002161">
    <property type="term" value="F:aminoacyl-tRNA deacylase activity"/>
    <property type="evidence" value="ECO:0007669"/>
    <property type="project" value="InterPro"/>
</dbReference>
<sequence length="162" mass="18149">MNGKIEDCLRTLDAAGVKYKLAEHAHADTIDDVIAMGLEGGDEIAKNLFVRDDKRLNYYVLTVRQDKHVSLREVQEKMGARKLTFASEEDLAELLGLAKGSVTPLGYMNDAAKKVKFVVDAEFRGKEIGVHPCDNTATVWLSADEMVSLIRKHGNFVYFLRF</sequence>
<dbReference type="InterPro" id="IPR036754">
    <property type="entry name" value="YbaK/aa-tRNA-synt-asso_dom_sf"/>
</dbReference>
<evidence type="ECO:0000313" key="4">
    <source>
        <dbReference type="Proteomes" id="UP000824088"/>
    </source>
</evidence>
<proteinExistence type="inferred from homology"/>
<dbReference type="Pfam" id="PF04073">
    <property type="entry name" value="tRNA_edit"/>
    <property type="match status" value="1"/>
</dbReference>
<dbReference type="SUPFAM" id="SSF55826">
    <property type="entry name" value="YbaK/ProRS associated domain"/>
    <property type="match status" value="1"/>
</dbReference>
<reference evidence="3" key="2">
    <citation type="journal article" date="2021" name="PeerJ">
        <title>Extensive microbial diversity within the chicken gut microbiome revealed by metagenomics and culture.</title>
        <authorList>
            <person name="Gilroy R."/>
            <person name="Ravi A."/>
            <person name="Getino M."/>
            <person name="Pursley I."/>
            <person name="Horton D.L."/>
            <person name="Alikhan N.F."/>
            <person name="Baker D."/>
            <person name="Gharbi K."/>
            <person name="Hall N."/>
            <person name="Watson M."/>
            <person name="Adriaenssens E.M."/>
            <person name="Foster-Nyarko E."/>
            <person name="Jarju S."/>
            <person name="Secka A."/>
            <person name="Antonio M."/>
            <person name="Oren A."/>
            <person name="Chaudhuri R.R."/>
            <person name="La Ragione R."/>
            <person name="Hildebrand F."/>
            <person name="Pallen M.J."/>
        </authorList>
    </citation>
    <scope>NUCLEOTIDE SEQUENCE</scope>
    <source>
        <strain evidence="3">1063</strain>
    </source>
</reference>